<evidence type="ECO:0000313" key="1">
    <source>
        <dbReference type="EMBL" id="SEM36283.1"/>
    </source>
</evidence>
<name>A0A1H7XRN4_9STRE</name>
<organism evidence="1 2">
    <name type="scientific">Streptococcus gallolyticus</name>
    <dbReference type="NCBI Taxonomy" id="315405"/>
    <lineage>
        <taxon>Bacteria</taxon>
        <taxon>Bacillati</taxon>
        <taxon>Bacillota</taxon>
        <taxon>Bacilli</taxon>
        <taxon>Lactobacillales</taxon>
        <taxon>Streptococcaceae</taxon>
        <taxon>Streptococcus</taxon>
    </lineage>
</organism>
<dbReference type="AlphaFoldDB" id="A0A1H7XRN4"/>
<protein>
    <submittedName>
        <fullName evidence="1">Uncharacterized protein</fullName>
    </submittedName>
</protein>
<dbReference type="EMBL" id="FOBM01000018">
    <property type="protein sequence ID" value="SEM36283.1"/>
    <property type="molecule type" value="Genomic_DNA"/>
</dbReference>
<sequence length="44" mass="5068">MTIEKVKVVSVSDEYVVGRRYFLGIPCGYIDGNRKDFEDVEVKI</sequence>
<evidence type="ECO:0000313" key="2">
    <source>
        <dbReference type="Proteomes" id="UP000182764"/>
    </source>
</evidence>
<reference evidence="1 2" key="1">
    <citation type="submission" date="2016-10" db="EMBL/GenBank/DDBJ databases">
        <authorList>
            <person name="de Groot N.N."/>
        </authorList>
    </citation>
    <scope>NUCLEOTIDE SEQUENCE [LARGE SCALE GENOMIC DNA]</scope>
    <source>
        <strain evidence="1 2">VTM1R29</strain>
    </source>
</reference>
<accession>A0A1H7XRN4</accession>
<gene>
    <name evidence="1" type="ORF">SAMN04487839_11815</name>
</gene>
<proteinExistence type="predicted"/>
<dbReference type="Proteomes" id="UP000182764">
    <property type="component" value="Unassembled WGS sequence"/>
</dbReference>